<feature type="domain" description="Ketoreductase" evidence="3">
    <location>
        <begin position="7"/>
        <end position="188"/>
    </location>
</feature>
<name>A0A0S3F0L3_9SPHN</name>
<comment type="similarity">
    <text evidence="1">Belongs to the short-chain dehydrogenases/reductases (SDR) family.</text>
</comment>
<comment type="catalytic activity">
    <reaction evidence="2">
        <text>2,5-dichlorocyclohexa-2,5-dien-1,4-diol + NAD(+) = 2,5-dichlorohydroquinone + NADH + H(+)</text>
        <dbReference type="Rhea" id="RHEA:15741"/>
        <dbReference type="ChEBI" id="CHEBI:15378"/>
        <dbReference type="ChEBI" id="CHEBI:27545"/>
        <dbReference type="ChEBI" id="CHEBI:28975"/>
        <dbReference type="ChEBI" id="CHEBI:57540"/>
        <dbReference type="ChEBI" id="CHEBI:57945"/>
    </reaction>
</comment>
<dbReference type="InterPro" id="IPR036291">
    <property type="entry name" value="NAD(P)-bd_dom_sf"/>
</dbReference>
<dbReference type="SUPFAM" id="SSF51735">
    <property type="entry name" value="NAD(P)-binding Rossmann-fold domains"/>
    <property type="match status" value="1"/>
</dbReference>
<organism evidence="4 5">
    <name type="scientific">Sphingobium baderi</name>
    <dbReference type="NCBI Taxonomy" id="1332080"/>
    <lineage>
        <taxon>Bacteria</taxon>
        <taxon>Pseudomonadati</taxon>
        <taxon>Pseudomonadota</taxon>
        <taxon>Alphaproteobacteria</taxon>
        <taxon>Sphingomonadales</taxon>
        <taxon>Sphingomonadaceae</taxon>
        <taxon>Sphingobium</taxon>
    </lineage>
</organism>
<dbReference type="AlphaFoldDB" id="A0A0S3F0L3"/>
<evidence type="ECO:0000259" key="3">
    <source>
        <dbReference type="SMART" id="SM00822"/>
    </source>
</evidence>
<reference evidence="4 5" key="1">
    <citation type="submission" date="2015-11" db="EMBL/GenBank/DDBJ databases">
        <title>A Two-component Flavoprotein Monooxygenase System MeaXY Responsible for para-Hydroxylation of 2-Methyl-6-ethylaniline and 2,6-Diethylaniline in Sphingobium baderi DE-13.</title>
        <authorList>
            <person name="Cheng M."/>
            <person name="Meng Q."/>
            <person name="Yang Y."/>
            <person name="Chu C."/>
            <person name="Yan X."/>
            <person name="He J."/>
            <person name="Li S."/>
        </authorList>
    </citation>
    <scope>NUCLEOTIDE SEQUENCE [LARGE SCALE GENOMIC DNA]</scope>
    <source>
        <strain evidence="4 5">DE-13</strain>
    </source>
</reference>
<dbReference type="PRINTS" id="PR00081">
    <property type="entry name" value="GDHRDH"/>
</dbReference>
<dbReference type="CDD" id="cd05233">
    <property type="entry name" value="SDR_c"/>
    <property type="match status" value="1"/>
</dbReference>
<dbReference type="InterPro" id="IPR002347">
    <property type="entry name" value="SDR_fam"/>
</dbReference>
<dbReference type="KEGG" id="sbd:ATN00_13740"/>
<dbReference type="PANTHER" id="PTHR43943">
    <property type="entry name" value="DEHYDROGENASE/REDUCTASE (SDR FAMILY) MEMBER 4"/>
    <property type="match status" value="1"/>
</dbReference>
<dbReference type="InterPro" id="IPR057326">
    <property type="entry name" value="KR_dom"/>
</dbReference>
<dbReference type="RefSeq" id="WP_062065639.1">
    <property type="nucleotide sequence ID" value="NZ_CP013264.1"/>
</dbReference>
<dbReference type="STRING" id="1332080.ATN00_13740"/>
<protein>
    <submittedName>
        <fullName evidence="4">3-oxoacyl-ACP reductase</fullName>
    </submittedName>
</protein>
<dbReference type="Proteomes" id="UP000056968">
    <property type="component" value="Chromosome"/>
</dbReference>
<dbReference type="Gene3D" id="3.40.50.720">
    <property type="entry name" value="NAD(P)-binding Rossmann-like Domain"/>
    <property type="match status" value="1"/>
</dbReference>
<dbReference type="FunFam" id="3.40.50.720:FF:000084">
    <property type="entry name" value="Short-chain dehydrogenase reductase"/>
    <property type="match status" value="1"/>
</dbReference>
<dbReference type="PRINTS" id="PR00080">
    <property type="entry name" value="SDRFAMILY"/>
</dbReference>
<proteinExistence type="inferred from homology"/>
<dbReference type="Pfam" id="PF13561">
    <property type="entry name" value="adh_short_C2"/>
    <property type="match status" value="1"/>
</dbReference>
<dbReference type="OrthoDB" id="9789398at2"/>
<sequence length="251" mass="26078">MPALGGRTAIVTGGGHGVGRGIALSLAEAGAQLVICGRTPETLSAVRKEVEARGGVALDIVCDITRVADLERLVAATLERFGGINILVNNAAIVPHGTLLEIDDALVQAAWETGPVATLHLMRLCHPHLKGDGAIVNVSSGIAISGNAHRRGIYAATKAALNAISRAAANEWGPDGIRVNTIMPVARTEAVERFFADEPERAEAMLAAIPLGRVGDTEEDIGRAVAFIVSPDARYITGVTIPVDGGSSYIR</sequence>
<dbReference type="EMBL" id="CP013264">
    <property type="protein sequence ID" value="ALR21194.1"/>
    <property type="molecule type" value="Genomic_DNA"/>
</dbReference>
<accession>A0A0S3F0L3</accession>
<dbReference type="SMART" id="SM00822">
    <property type="entry name" value="PKS_KR"/>
    <property type="match status" value="1"/>
</dbReference>
<keyword evidence="5" id="KW-1185">Reference proteome</keyword>
<evidence type="ECO:0000256" key="2">
    <source>
        <dbReference type="ARBA" id="ARBA00051383"/>
    </source>
</evidence>
<gene>
    <name evidence="4" type="ORF">ATN00_13740</name>
</gene>
<evidence type="ECO:0000313" key="4">
    <source>
        <dbReference type="EMBL" id="ALR21194.1"/>
    </source>
</evidence>
<dbReference type="PANTHER" id="PTHR43943:SF2">
    <property type="entry name" value="DEHYDROGENASE_REDUCTASE 4"/>
    <property type="match status" value="1"/>
</dbReference>
<evidence type="ECO:0000256" key="1">
    <source>
        <dbReference type="ARBA" id="ARBA00006484"/>
    </source>
</evidence>
<evidence type="ECO:0000313" key="5">
    <source>
        <dbReference type="Proteomes" id="UP000056968"/>
    </source>
</evidence>